<evidence type="ECO:0008006" key="4">
    <source>
        <dbReference type="Google" id="ProtNLM"/>
    </source>
</evidence>
<comment type="caution">
    <text evidence="2">The sequence shown here is derived from an EMBL/GenBank/DDBJ whole genome shotgun (WGS) entry which is preliminary data.</text>
</comment>
<sequence>MRRLLLVFLALSGLAFAPASISLPRGNADFRLGWARSQVDSALAARGVTPQTAGADFITTSGETPEVEYVEYSFLPAPFGSPLLWRVIYGYRVPYDHTAFESARGTLLGDLGQPNDEHHADPENGDVVDKLTWVDALTSVQLGARWTERQDPGADRMLVTWIDRKLQKVISVVIKKRGEKK</sequence>
<reference evidence="2 3" key="1">
    <citation type="journal article" date="2019" name="Nat. Microbiol.">
        <title>Mediterranean grassland soil C-N compound turnover is dependent on rainfall and depth, and is mediated by genomically divergent microorganisms.</title>
        <authorList>
            <person name="Diamond S."/>
            <person name="Andeer P.F."/>
            <person name="Li Z."/>
            <person name="Crits-Christoph A."/>
            <person name="Burstein D."/>
            <person name="Anantharaman K."/>
            <person name="Lane K.R."/>
            <person name="Thomas B.C."/>
            <person name="Pan C."/>
            <person name="Northen T.R."/>
            <person name="Banfield J.F."/>
        </authorList>
    </citation>
    <scope>NUCLEOTIDE SEQUENCE [LARGE SCALE GENOMIC DNA]</scope>
    <source>
        <strain evidence="2">WS_10</strain>
    </source>
</reference>
<dbReference type="Proteomes" id="UP000319836">
    <property type="component" value="Unassembled WGS sequence"/>
</dbReference>
<name>A0A538U7R0_UNCEI</name>
<dbReference type="AlphaFoldDB" id="A0A538U7R0"/>
<evidence type="ECO:0000313" key="3">
    <source>
        <dbReference type="Proteomes" id="UP000319836"/>
    </source>
</evidence>
<evidence type="ECO:0000313" key="2">
    <source>
        <dbReference type="EMBL" id="TMQ71931.1"/>
    </source>
</evidence>
<protein>
    <recommendedName>
        <fullName evidence="4">DUF4136 domain-containing protein</fullName>
    </recommendedName>
</protein>
<feature type="chain" id="PRO_5022073766" description="DUF4136 domain-containing protein" evidence="1">
    <location>
        <begin position="20"/>
        <end position="181"/>
    </location>
</feature>
<keyword evidence="1" id="KW-0732">Signal</keyword>
<gene>
    <name evidence="2" type="ORF">E6K80_04105</name>
</gene>
<evidence type="ECO:0000256" key="1">
    <source>
        <dbReference type="SAM" id="SignalP"/>
    </source>
</evidence>
<accession>A0A538U7R0</accession>
<dbReference type="EMBL" id="VBPA01000088">
    <property type="protein sequence ID" value="TMQ71931.1"/>
    <property type="molecule type" value="Genomic_DNA"/>
</dbReference>
<proteinExistence type="predicted"/>
<organism evidence="2 3">
    <name type="scientific">Eiseniibacteriota bacterium</name>
    <dbReference type="NCBI Taxonomy" id="2212470"/>
    <lineage>
        <taxon>Bacteria</taxon>
        <taxon>Candidatus Eiseniibacteriota</taxon>
    </lineage>
</organism>
<feature type="signal peptide" evidence="1">
    <location>
        <begin position="1"/>
        <end position="19"/>
    </location>
</feature>